<dbReference type="Pfam" id="PF13822">
    <property type="entry name" value="ACC_epsilon"/>
    <property type="match status" value="1"/>
</dbReference>
<evidence type="ECO:0000313" key="1">
    <source>
        <dbReference type="EMBL" id="CAB4631997.1"/>
    </source>
</evidence>
<dbReference type="EMBL" id="CAEZVN010000043">
    <property type="protein sequence ID" value="CAB4631997.1"/>
    <property type="molecule type" value="Genomic_DNA"/>
</dbReference>
<organism evidence="1">
    <name type="scientific">freshwater metagenome</name>
    <dbReference type="NCBI Taxonomy" id="449393"/>
    <lineage>
        <taxon>unclassified sequences</taxon>
        <taxon>metagenomes</taxon>
        <taxon>ecological metagenomes</taxon>
    </lineage>
</organism>
<sequence>MSGKHAAEEGKEANLQDALRVVRGAPTADELATVIAVLAAVHAEEEASATGFERKLKSSWSSNAAVMRPAIVPGPGQWRGAYRSGLN</sequence>
<dbReference type="GO" id="GO:0003989">
    <property type="term" value="F:acetyl-CoA carboxylase activity"/>
    <property type="evidence" value="ECO:0007669"/>
    <property type="project" value="InterPro"/>
</dbReference>
<gene>
    <name evidence="1" type="ORF">UFOPK2001_00583</name>
</gene>
<reference evidence="1" key="1">
    <citation type="submission" date="2020-05" db="EMBL/GenBank/DDBJ databases">
        <authorList>
            <person name="Chiriac C."/>
            <person name="Salcher M."/>
            <person name="Ghai R."/>
            <person name="Kavagutti S V."/>
        </authorList>
    </citation>
    <scope>NUCLEOTIDE SEQUENCE</scope>
</reference>
<dbReference type="InterPro" id="IPR032716">
    <property type="entry name" value="ACC_epsilon"/>
</dbReference>
<protein>
    <submittedName>
        <fullName evidence="1">Unannotated protein</fullName>
    </submittedName>
</protein>
<accession>A0A6J6J4K2</accession>
<dbReference type="GO" id="GO:0004658">
    <property type="term" value="F:propionyl-CoA carboxylase activity"/>
    <property type="evidence" value="ECO:0007669"/>
    <property type="project" value="InterPro"/>
</dbReference>
<name>A0A6J6J4K2_9ZZZZ</name>
<proteinExistence type="predicted"/>
<dbReference type="AlphaFoldDB" id="A0A6J6J4K2"/>